<dbReference type="GO" id="GO:0003677">
    <property type="term" value="F:DNA binding"/>
    <property type="evidence" value="ECO:0007669"/>
    <property type="project" value="UniProtKB-UniRule"/>
</dbReference>
<keyword evidence="1" id="KW-0229">DNA integration</keyword>
<dbReference type="AlphaFoldDB" id="A0A0Q0CHP1"/>
<proteinExistence type="predicted"/>
<dbReference type="InterPro" id="IPR044068">
    <property type="entry name" value="CB"/>
</dbReference>
<dbReference type="Proteomes" id="UP000268096">
    <property type="component" value="Unassembled WGS sequence"/>
</dbReference>
<evidence type="ECO:0000313" key="4">
    <source>
        <dbReference type="Proteomes" id="UP000268096"/>
    </source>
</evidence>
<reference evidence="3 4" key="1">
    <citation type="submission" date="2018-08" db="EMBL/GenBank/DDBJ databases">
        <title>Recombination of ecologically and evolutionarily significant loci maintains genetic cohesion in the Pseudomonas syringae species complex.</title>
        <authorList>
            <person name="Dillon M."/>
            <person name="Thakur S."/>
            <person name="Almeida R.N.D."/>
            <person name="Weir B.S."/>
            <person name="Guttman D.S."/>
        </authorList>
    </citation>
    <scope>NUCLEOTIDE SEQUENCE [LARGE SCALE GENOMIC DNA]</scope>
    <source>
        <strain evidence="3 4">ICMP 16926</strain>
    </source>
</reference>
<protein>
    <submittedName>
        <fullName evidence="3">Prophage PSPPH06, site-specific recombinase phage integrase protein</fullName>
    </submittedName>
</protein>
<organism evidence="3 4">
    <name type="scientific">Pseudomonas syringae pv. solidagae</name>
    <dbReference type="NCBI Taxonomy" id="264458"/>
    <lineage>
        <taxon>Bacteria</taxon>
        <taxon>Pseudomonadati</taxon>
        <taxon>Pseudomonadota</taxon>
        <taxon>Gammaproteobacteria</taxon>
        <taxon>Pseudomonadales</taxon>
        <taxon>Pseudomonadaceae</taxon>
        <taxon>Pseudomonas</taxon>
        <taxon>Pseudomonas syringae</taxon>
    </lineage>
</organism>
<gene>
    <name evidence="3" type="ORF">ALP48_03809</name>
</gene>
<evidence type="ECO:0000256" key="2">
    <source>
        <dbReference type="ARBA" id="ARBA00023125"/>
    </source>
</evidence>
<evidence type="ECO:0000256" key="1">
    <source>
        <dbReference type="ARBA" id="ARBA00022908"/>
    </source>
</evidence>
<evidence type="ECO:0000313" key="3">
    <source>
        <dbReference type="EMBL" id="RMT50331.1"/>
    </source>
</evidence>
<accession>A0A0Q0CHP1</accession>
<dbReference type="Gene3D" id="1.10.150.130">
    <property type="match status" value="1"/>
</dbReference>
<name>A0A0Q0CHP1_PSESX</name>
<dbReference type="InterPro" id="IPR010998">
    <property type="entry name" value="Integrase_recombinase_N"/>
</dbReference>
<keyword evidence="2" id="KW-0238">DNA-binding</keyword>
<dbReference type="PROSITE" id="PS51900">
    <property type="entry name" value="CB"/>
    <property type="match status" value="1"/>
</dbReference>
<dbReference type="EMBL" id="RBTH01000052">
    <property type="protein sequence ID" value="RMT50331.1"/>
    <property type="molecule type" value="Genomic_DNA"/>
</dbReference>
<comment type="caution">
    <text evidence="3">The sequence shown here is derived from an EMBL/GenBank/DDBJ whole genome shotgun (WGS) entry which is preliminary data.</text>
</comment>
<sequence>MLDIPTRLGKPLGDLLVKKFTAALIQRIVDRLADEGTPSKAAHVLRYLRRVLQ</sequence>
<dbReference type="GO" id="GO:0015074">
    <property type="term" value="P:DNA integration"/>
    <property type="evidence" value="ECO:0007669"/>
    <property type="project" value="UniProtKB-KW"/>
</dbReference>